<dbReference type="Pfam" id="PF01810">
    <property type="entry name" value="LysE"/>
    <property type="match status" value="1"/>
</dbReference>
<keyword evidence="3 6" id="KW-0812">Transmembrane</keyword>
<evidence type="ECO:0000256" key="1">
    <source>
        <dbReference type="ARBA" id="ARBA00004651"/>
    </source>
</evidence>
<feature type="transmembrane region" description="Helical" evidence="6">
    <location>
        <begin position="178"/>
        <end position="196"/>
    </location>
</feature>
<evidence type="ECO:0000256" key="6">
    <source>
        <dbReference type="SAM" id="Phobius"/>
    </source>
</evidence>
<proteinExistence type="predicted"/>
<name>A0ABZ2BPP9_9RHOB</name>
<evidence type="ECO:0000313" key="8">
    <source>
        <dbReference type="Proteomes" id="UP001318682"/>
    </source>
</evidence>
<evidence type="ECO:0000256" key="3">
    <source>
        <dbReference type="ARBA" id="ARBA00022692"/>
    </source>
</evidence>
<dbReference type="RefSeq" id="WP_187428165.1">
    <property type="nucleotide sequence ID" value="NZ_CP143423.1"/>
</dbReference>
<reference evidence="8" key="2">
    <citation type="submission" date="2024-01" db="EMBL/GenBank/DDBJ databases">
        <title>Roseobacter fucihabitans sp. nov., isolated from the brown alga Fucus spiralis.</title>
        <authorList>
            <person name="Hahnke S."/>
            <person name="Berger M."/>
            <person name="Schlingloff A."/>
            <person name="Athale I."/>
            <person name="Neumann-Schaal M."/>
            <person name="Adenaya A."/>
            <person name="Poehlein A."/>
            <person name="Daniel R."/>
            <person name="Pertersen J."/>
            <person name="Brinkhoff T."/>
        </authorList>
    </citation>
    <scope>NUCLEOTIDE SEQUENCE [LARGE SCALE GENOMIC DNA]</scope>
    <source>
        <strain evidence="8">B14</strain>
    </source>
</reference>
<feature type="transmembrane region" description="Helical" evidence="6">
    <location>
        <begin position="138"/>
        <end position="158"/>
    </location>
</feature>
<feature type="transmembrane region" description="Helical" evidence="6">
    <location>
        <begin position="42"/>
        <end position="61"/>
    </location>
</feature>
<protein>
    <submittedName>
        <fullName evidence="7">Cysteine/O-acetylserine efflux protein</fullName>
    </submittedName>
</protein>
<dbReference type="Proteomes" id="UP001318682">
    <property type="component" value="Chromosome"/>
</dbReference>
<feature type="transmembrane region" description="Helical" evidence="6">
    <location>
        <begin position="73"/>
        <end position="91"/>
    </location>
</feature>
<keyword evidence="5 6" id="KW-0472">Membrane</keyword>
<dbReference type="InterPro" id="IPR001123">
    <property type="entry name" value="LeuE-type"/>
</dbReference>
<sequence length="198" mass="21340">MTFEILSALALFAFVSSATPGPNNLMLMASGANYGFTRSIPHMLGISIGFSVMIVLVGAGLSQIFETYPISHTILKIISVAYLAYLAWKIATAAPIKKDTSQGTPMTFLQAAAFQWVNPKAWAMALTALSVYAPGQTLTAFAVVALVFGLVNLPSITLWTMMGQQMARFLTNPARLQIFNWSMAGLLIASLYPVLWPG</sequence>
<gene>
    <name evidence="7" type="primary">eamB</name>
    <name evidence="7" type="ORF">ROLI_002990</name>
</gene>
<dbReference type="PANTHER" id="PTHR30086:SF20">
    <property type="entry name" value="ARGININE EXPORTER PROTEIN ARGO-RELATED"/>
    <property type="match status" value="1"/>
</dbReference>
<comment type="subcellular location">
    <subcellularLocation>
        <location evidence="1">Cell membrane</location>
        <topology evidence="1">Multi-pass membrane protein</topology>
    </subcellularLocation>
</comment>
<keyword evidence="8" id="KW-1185">Reference proteome</keyword>
<evidence type="ECO:0000313" key="7">
    <source>
        <dbReference type="EMBL" id="WVX47232.1"/>
    </source>
</evidence>
<organism evidence="7 8">
    <name type="scientific">Roseobacter fucihabitans</name>
    <dbReference type="NCBI Taxonomy" id="1537242"/>
    <lineage>
        <taxon>Bacteria</taxon>
        <taxon>Pseudomonadati</taxon>
        <taxon>Pseudomonadota</taxon>
        <taxon>Alphaproteobacteria</taxon>
        <taxon>Rhodobacterales</taxon>
        <taxon>Roseobacteraceae</taxon>
        <taxon>Roseobacter</taxon>
    </lineage>
</organism>
<accession>A0ABZ2BPP9</accession>
<evidence type="ECO:0000256" key="2">
    <source>
        <dbReference type="ARBA" id="ARBA00022475"/>
    </source>
</evidence>
<keyword evidence="2" id="KW-1003">Cell membrane</keyword>
<evidence type="ECO:0000256" key="4">
    <source>
        <dbReference type="ARBA" id="ARBA00022989"/>
    </source>
</evidence>
<reference evidence="7 8" key="1">
    <citation type="submission" date="2015-07" db="EMBL/GenBank/DDBJ databases">
        <authorList>
            <person name="Voget S."/>
            <person name="Dogs M."/>
            <person name="Brinkhoff T.H."/>
            <person name="Daniel R."/>
        </authorList>
    </citation>
    <scope>NUCLEOTIDE SEQUENCE [LARGE SCALE GENOMIC DNA]</scope>
    <source>
        <strain evidence="7 8">B14</strain>
    </source>
</reference>
<dbReference type="EMBL" id="CP143423">
    <property type="protein sequence ID" value="WVX47232.1"/>
    <property type="molecule type" value="Genomic_DNA"/>
</dbReference>
<keyword evidence="4 6" id="KW-1133">Transmembrane helix</keyword>
<evidence type="ECO:0000256" key="5">
    <source>
        <dbReference type="ARBA" id="ARBA00023136"/>
    </source>
</evidence>
<dbReference type="PANTHER" id="PTHR30086">
    <property type="entry name" value="ARGININE EXPORTER PROTEIN ARGO"/>
    <property type="match status" value="1"/>
</dbReference>